<dbReference type="CDD" id="cd16928">
    <property type="entry name" value="HATPase_GyrB-like"/>
    <property type="match status" value="1"/>
</dbReference>
<dbReference type="Gene3D" id="3.30.230.10">
    <property type="match status" value="1"/>
</dbReference>
<dbReference type="InterPro" id="IPR049353">
    <property type="entry name" value="GyrB_hook"/>
</dbReference>
<evidence type="ECO:0000313" key="14">
    <source>
        <dbReference type="Proteomes" id="UP000603434"/>
    </source>
</evidence>
<gene>
    <name evidence="11 13" type="primary">gyrB</name>
    <name evidence="13" type="ORF">H8E23_09730</name>
</gene>
<dbReference type="PANTHER" id="PTHR45866:SF1">
    <property type="entry name" value="DNA GYRASE SUBUNIT B, MITOCHONDRIAL"/>
    <property type="match status" value="1"/>
</dbReference>
<feature type="domain" description="Toprim" evidence="12">
    <location>
        <begin position="418"/>
        <end position="533"/>
    </location>
</feature>
<dbReference type="PRINTS" id="PR00418">
    <property type="entry name" value="TPI2FAMILY"/>
</dbReference>
<dbReference type="PROSITE" id="PS00177">
    <property type="entry name" value="TOPOISOMERASE_II"/>
    <property type="match status" value="1"/>
</dbReference>
<dbReference type="Pfam" id="PF21249">
    <property type="entry name" value="GyrB_hook"/>
    <property type="match status" value="1"/>
</dbReference>
<dbReference type="InterPro" id="IPR036890">
    <property type="entry name" value="HATPase_C_sf"/>
</dbReference>
<dbReference type="SUPFAM" id="SSF54211">
    <property type="entry name" value="Ribosomal protein S5 domain 2-like"/>
    <property type="match status" value="1"/>
</dbReference>
<name>A0A8J6NL32_9BACT</name>
<evidence type="ECO:0000256" key="4">
    <source>
        <dbReference type="ARBA" id="ARBA00022723"/>
    </source>
</evidence>
<evidence type="ECO:0000313" key="13">
    <source>
        <dbReference type="EMBL" id="MBC8361667.1"/>
    </source>
</evidence>
<dbReference type="GO" id="GO:0003918">
    <property type="term" value="F:DNA topoisomerase type II (double strand cut, ATP-hydrolyzing) activity"/>
    <property type="evidence" value="ECO:0007669"/>
    <property type="project" value="UniProtKB-UniRule"/>
</dbReference>
<dbReference type="InterPro" id="IPR014721">
    <property type="entry name" value="Ribsml_uS5_D2-typ_fold_subgr"/>
</dbReference>
<keyword evidence="8 11" id="KW-0799">Topoisomerase</keyword>
<evidence type="ECO:0000259" key="12">
    <source>
        <dbReference type="PROSITE" id="PS50880"/>
    </source>
</evidence>
<dbReference type="InterPro" id="IPR001241">
    <property type="entry name" value="Topo_IIA"/>
</dbReference>
<dbReference type="CDD" id="cd00822">
    <property type="entry name" value="TopoII_Trans_DNA_gyrase"/>
    <property type="match status" value="1"/>
</dbReference>
<dbReference type="Proteomes" id="UP000603434">
    <property type="component" value="Unassembled WGS sequence"/>
</dbReference>
<comment type="function">
    <text evidence="11">A type II topoisomerase that negatively supercoils closed circular double-stranded (ds) DNA in an ATP-dependent manner to modulate DNA topology and maintain chromosomes in an underwound state. Negative supercoiling favors strand separation, and DNA replication, transcription, recombination and repair, all of which involve strand separation. Also able to catalyze the interconversion of other topological isomers of dsDNA rings, including catenanes and knotted rings. Type II topoisomerases break and join 2 DNA strands simultaneously in an ATP-dependent manner.</text>
</comment>
<comment type="similarity">
    <text evidence="2 11">Belongs to the type II topoisomerase GyrB family.</text>
</comment>
<evidence type="ECO:0000256" key="11">
    <source>
        <dbReference type="HAMAP-Rule" id="MF_01898"/>
    </source>
</evidence>
<dbReference type="InterPro" id="IPR013760">
    <property type="entry name" value="Topo_IIA-like_dom_sf"/>
</dbReference>
<dbReference type="PROSITE" id="PS50880">
    <property type="entry name" value="TOPRIM"/>
    <property type="match status" value="1"/>
</dbReference>
<comment type="subcellular location">
    <subcellularLocation>
        <location evidence="11">Cytoplasm</location>
    </subcellularLocation>
</comment>
<comment type="caution">
    <text evidence="13">The sequence shown here is derived from an EMBL/GenBank/DDBJ whole genome shotgun (WGS) entry which is preliminary data.</text>
</comment>
<evidence type="ECO:0000256" key="8">
    <source>
        <dbReference type="ARBA" id="ARBA00023029"/>
    </source>
</evidence>
<dbReference type="Pfam" id="PF02518">
    <property type="entry name" value="HATPase_c"/>
    <property type="match status" value="1"/>
</dbReference>
<keyword evidence="7 11" id="KW-0460">Magnesium</keyword>
<feature type="binding site" evidence="11">
    <location>
        <position position="500"/>
    </location>
    <ligand>
        <name>Mg(2+)</name>
        <dbReference type="ChEBI" id="CHEBI:18420"/>
        <label>2</label>
    </ligand>
</feature>
<evidence type="ECO:0000256" key="2">
    <source>
        <dbReference type="ARBA" id="ARBA00010708"/>
    </source>
</evidence>
<dbReference type="FunFam" id="3.30.565.10:FF:000002">
    <property type="entry name" value="DNA gyrase subunit B"/>
    <property type="match status" value="1"/>
</dbReference>
<keyword evidence="6 11" id="KW-0067">ATP-binding</keyword>
<dbReference type="EMBL" id="JACNJH010000144">
    <property type="protein sequence ID" value="MBC8361667.1"/>
    <property type="molecule type" value="Genomic_DNA"/>
</dbReference>
<dbReference type="InterPro" id="IPR011557">
    <property type="entry name" value="GyrB"/>
</dbReference>
<evidence type="ECO:0000256" key="9">
    <source>
        <dbReference type="ARBA" id="ARBA00023125"/>
    </source>
</evidence>
<dbReference type="SMART" id="SM00387">
    <property type="entry name" value="HATPase_c"/>
    <property type="match status" value="1"/>
</dbReference>
<comment type="subunit">
    <text evidence="11">Heterotetramer, composed of two GyrA and two GyrB chains. In the heterotetramer, GyrA contains the active site tyrosine that forms a transient covalent intermediate with DNA, while GyrB binds cofactors and catalyzes ATP hydrolysis.</text>
</comment>
<dbReference type="InterPro" id="IPR003594">
    <property type="entry name" value="HATPase_dom"/>
</dbReference>
<dbReference type="Pfam" id="PF00204">
    <property type="entry name" value="DNA_gyraseB"/>
    <property type="match status" value="1"/>
</dbReference>
<dbReference type="Pfam" id="PF00986">
    <property type="entry name" value="DNA_gyraseB_C"/>
    <property type="match status" value="1"/>
</dbReference>
<sequence>MSTQTNTYSADNIKVLEGLEAVRKRPSMYIGNIDIEGLHHLVYEVVDNSIDEAMAGYCNNIKVIIHTDNSVSVEDDGRGIPVGIQKSENVPAVEVVMTKLHSGGKFDDHSYKVSGGLHGVGVSVVNALSIFLEVEIYTEGNIYYQSFEKGKKTCELKIIGKTKKSGTKVHFYADTEILNTDNFSYDILIRRLRELAFLNKGIKISIEDERSDQKDVFLYKGGIVQFVEYLNRRHSALHKPILMEGERSGVQIEVALQYNDTFAEKMFSFANNINTIEGGFHLIGFKAGLTRTINQYATNGNIPKNLHAKISGDDIREGLTAIVSVKLKSPQFEGQTKTKLGNSEVKGLVESLVNEKLSIFLEENPSIAKKILAKAVDASRARDAAKHARDLARKQGSLIDSTLPGKLAECQDPEPSQRELFLVEGDSAGGSAKQGRDRRFQAILPLKGKILNVEKSRIDKILRSEEIKNIITVLGTGVGEEEYNIDKIRYHKTIIMTDADVDGSHIRTLLLTFFYRHMHEMIEKGYLYIAQPPLYKVGKGKKEAYLKDDRELNDYVLKRICSQKSVKIVNNDIVLSNHHLYRFMGNLAEYFSVMAKMENRGFKSNFIELLIKKGVENKDFLADHQKMSDLKEYLIQNGHKVGDLIWNPERGVYNLMVTPPERKKTGQMTFETPERADKPAKIGRGLVYSKDFQTSLILGKNVLKYDNPPFVVFNNNGAESIQIENKRQLLSYLVEEGKKGLGIQRYKGLGEMNPGQLWETTMDPEKRTLLRVKVEDAVEADEIFTILMGEEVEPRREFIQNNALEVGILDI</sequence>
<feature type="site" description="Interaction with DNA" evidence="11">
    <location>
        <position position="449"/>
    </location>
</feature>
<dbReference type="InterPro" id="IPR006171">
    <property type="entry name" value="TOPRIM_dom"/>
</dbReference>
<dbReference type="NCBIfam" id="TIGR01059">
    <property type="entry name" value="gyrB"/>
    <property type="match status" value="1"/>
</dbReference>
<feature type="site" description="Interaction with DNA" evidence="11">
    <location>
        <position position="452"/>
    </location>
</feature>
<dbReference type="FunFam" id="3.40.50.670:FF:000001">
    <property type="entry name" value="DNA topoisomerase 2"/>
    <property type="match status" value="1"/>
</dbReference>
<dbReference type="GO" id="GO:0005737">
    <property type="term" value="C:cytoplasm"/>
    <property type="evidence" value="ECO:0007669"/>
    <property type="project" value="UniProtKB-SubCell"/>
</dbReference>
<keyword evidence="4 11" id="KW-0479">Metal-binding</keyword>
<dbReference type="GO" id="GO:0046872">
    <property type="term" value="F:metal ion binding"/>
    <property type="evidence" value="ECO:0007669"/>
    <property type="project" value="UniProtKB-KW"/>
</dbReference>
<dbReference type="PANTHER" id="PTHR45866">
    <property type="entry name" value="DNA GYRASE/TOPOISOMERASE SUBUNIT B"/>
    <property type="match status" value="1"/>
</dbReference>
<dbReference type="Gene3D" id="3.40.50.670">
    <property type="match status" value="2"/>
</dbReference>
<protein>
    <recommendedName>
        <fullName evidence="11">DNA gyrase subunit B</fullName>
        <ecNumber evidence="11">5.6.2.2</ecNumber>
    </recommendedName>
</protein>
<dbReference type="InterPro" id="IPR013759">
    <property type="entry name" value="Topo_IIA_B_C"/>
</dbReference>
<accession>A0A8J6NL32</accession>
<dbReference type="Pfam" id="PF01751">
    <property type="entry name" value="Toprim"/>
    <property type="match status" value="1"/>
</dbReference>
<evidence type="ECO:0000256" key="7">
    <source>
        <dbReference type="ARBA" id="ARBA00022842"/>
    </source>
</evidence>
<evidence type="ECO:0000256" key="5">
    <source>
        <dbReference type="ARBA" id="ARBA00022741"/>
    </source>
</evidence>
<feature type="binding site" evidence="11">
    <location>
        <position position="424"/>
    </location>
    <ligand>
        <name>Mg(2+)</name>
        <dbReference type="ChEBI" id="CHEBI:18420"/>
        <label>1</label>
        <note>catalytic</note>
    </ligand>
</feature>
<reference evidence="13 14" key="1">
    <citation type="submission" date="2020-08" db="EMBL/GenBank/DDBJ databases">
        <title>Bridging the membrane lipid divide: bacteria of the FCB group superphylum have the potential to synthesize archaeal ether lipids.</title>
        <authorList>
            <person name="Villanueva L."/>
            <person name="Von Meijenfeldt F.A.B."/>
            <person name="Westbye A.B."/>
            <person name="Yadav S."/>
            <person name="Hopmans E.C."/>
            <person name="Dutilh B.E."/>
            <person name="Sinninghe Damste J.S."/>
        </authorList>
    </citation>
    <scope>NUCLEOTIDE SEQUENCE [LARGE SCALE GENOMIC DNA]</scope>
    <source>
        <strain evidence="13">NIOZ-UU30</strain>
    </source>
</reference>
<dbReference type="GO" id="GO:0005524">
    <property type="term" value="F:ATP binding"/>
    <property type="evidence" value="ECO:0007669"/>
    <property type="project" value="UniProtKB-UniRule"/>
</dbReference>
<organism evidence="13 14">
    <name type="scientific">Candidatus Desulfatibia profunda</name>
    <dbReference type="NCBI Taxonomy" id="2841695"/>
    <lineage>
        <taxon>Bacteria</taxon>
        <taxon>Pseudomonadati</taxon>
        <taxon>Thermodesulfobacteriota</taxon>
        <taxon>Desulfobacteria</taxon>
        <taxon>Desulfobacterales</taxon>
        <taxon>Desulfobacterales incertae sedis</taxon>
        <taxon>Candidatus Desulfatibia</taxon>
    </lineage>
</organism>
<keyword evidence="9" id="KW-0238">DNA-binding</keyword>
<keyword evidence="10 11" id="KW-0413">Isomerase</keyword>
<dbReference type="SUPFAM" id="SSF56719">
    <property type="entry name" value="Type II DNA topoisomerase"/>
    <property type="match status" value="1"/>
</dbReference>
<comment type="catalytic activity">
    <reaction evidence="1 11">
        <text>ATP-dependent breakage, passage and rejoining of double-stranded DNA.</text>
        <dbReference type="EC" id="5.6.2.2"/>
    </reaction>
</comment>
<dbReference type="InterPro" id="IPR000565">
    <property type="entry name" value="Topo_IIA_B"/>
</dbReference>
<feature type="binding site" evidence="11">
    <location>
        <position position="498"/>
    </location>
    <ligand>
        <name>Mg(2+)</name>
        <dbReference type="ChEBI" id="CHEBI:18420"/>
        <label>1</label>
        <note>catalytic</note>
    </ligand>
</feature>
<dbReference type="SUPFAM" id="SSF55874">
    <property type="entry name" value="ATPase domain of HSP90 chaperone/DNA topoisomerase II/histidine kinase"/>
    <property type="match status" value="1"/>
</dbReference>
<dbReference type="Gene3D" id="3.30.565.10">
    <property type="entry name" value="Histidine kinase-like ATPase, C-terminal domain"/>
    <property type="match status" value="1"/>
</dbReference>
<dbReference type="InterPro" id="IPR018522">
    <property type="entry name" value="TopoIIA_CS"/>
</dbReference>
<dbReference type="InterPro" id="IPR020568">
    <property type="entry name" value="Ribosomal_Su5_D2-typ_SF"/>
</dbReference>
<dbReference type="GO" id="GO:0003677">
    <property type="term" value="F:DNA binding"/>
    <property type="evidence" value="ECO:0007669"/>
    <property type="project" value="UniProtKB-KW"/>
</dbReference>
<evidence type="ECO:0000256" key="1">
    <source>
        <dbReference type="ARBA" id="ARBA00000185"/>
    </source>
</evidence>
<feature type="binding site" evidence="11">
    <location>
        <position position="498"/>
    </location>
    <ligand>
        <name>Mg(2+)</name>
        <dbReference type="ChEBI" id="CHEBI:18420"/>
        <label>2</label>
    </ligand>
</feature>
<evidence type="ECO:0000256" key="6">
    <source>
        <dbReference type="ARBA" id="ARBA00022840"/>
    </source>
</evidence>
<dbReference type="NCBIfam" id="NF004189">
    <property type="entry name" value="PRK05644.1"/>
    <property type="match status" value="1"/>
</dbReference>
<dbReference type="InterPro" id="IPR034160">
    <property type="entry name" value="TOPRIM_GyrB"/>
</dbReference>
<dbReference type="FunFam" id="3.30.230.10:FF:000005">
    <property type="entry name" value="DNA gyrase subunit B"/>
    <property type="match status" value="1"/>
</dbReference>
<evidence type="ECO:0000256" key="3">
    <source>
        <dbReference type="ARBA" id="ARBA00022490"/>
    </source>
</evidence>
<comment type="miscellaneous">
    <text evidence="11">Few gyrases are as efficient as E.coli at forming negative supercoils. Not all organisms have 2 type II topoisomerases; in organisms with a single type II topoisomerase this enzyme also has to decatenate newly replicated chromosomes.</text>
</comment>
<dbReference type="PRINTS" id="PR01159">
    <property type="entry name" value="DNAGYRASEB"/>
</dbReference>
<dbReference type="NCBIfam" id="NF011501">
    <property type="entry name" value="PRK14939.1"/>
    <property type="match status" value="1"/>
</dbReference>
<keyword evidence="3 11" id="KW-0963">Cytoplasm</keyword>
<comment type="cofactor">
    <cofactor evidence="11">
        <name>Mg(2+)</name>
        <dbReference type="ChEBI" id="CHEBI:18420"/>
    </cofactor>
    <cofactor evidence="11">
        <name>Mn(2+)</name>
        <dbReference type="ChEBI" id="CHEBI:29035"/>
    </cofactor>
    <cofactor evidence="11">
        <name>Ca(2+)</name>
        <dbReference type="ChEBI" id="CHEBI:29108"/>
    </cofactor>
    <text evidence="11">Binds two Mg(2+) per subunit. The magnesium ions form salt bridges with both the protein and the DNA. Can also accept other divalent metal cations, such as Mn(2+) or Ca(2+).</text>
</comment>
<dbReference type="InterPro" id="IPR002288">
    <property type="entry name" value="DNA_gyrase_B_C"/>
</dbReference>
<dbReference type="GO" id="GO:0006261">
    <property type="term" value="P:DNA-templated DNA replication"/>
    <property type="evidence" value="ECO:0007669"/>
    <property type="project" value="UniProtKB-UniRule"/>
</dbReference>
<dbReference type="EC" id="5.6.2.2" evidence="11"/>
<dbReference type="HAMAP" id="MF_01898">
    <property type="entry name" value="GyrB"/>
    <property type="match status" value="1"/>
</dbReference>
<proteinExistence type="inferred from homology"/>
<dbReference type="CDD" id="cd03366">
    <property type="entry name" value="TOPRIM_TopoIIA_GyrB"/>
    <property type="match status" value="1"/>
</dbReference>
<dbReference type="GO" id="GO:0005694">
    <property type="term" value="C:chromosome"/>
    <property type="evidence" value="ECO:0007669"/>
    <property type="project" value="InterPro"/>
</dbReference>
<dbReference type="InterPro" id="IPR013506">
    <property type="entry name" value="Topo_IIA_bsu_dom2"/>
</dbReference>
<evidence type="ECO:0000256" key="10">
    <source>
        <dbReference type="ARBA" id="ARBA00023235"/>
    </source>
</evidence>
<dbReference type="AlphaFoldDB" id="A0A8J6NL32"/>
<keyword evidence="5 11" id="KW-0547">Nucleotide-binding</keyword>
<dbReference type="SMART" id="SM00433">
    <property type="entry name" value="TOP2c"/>
    <property type="match status" value="1"/>
</dbReference>
<dbReference type="GO" id="GO:0006265">
    <property type="term" value="P:DNA topological change"/>
    <property type="evidence" value="ECO:0007669"/>
    <property type="project" value="UniProtKB-UniRule"/>
</dbReference>